<dbReference type="GeneID" id="27720378"/>
<dbReference type="OrthoDB" id="613763at2759"/>
<dbReference type="HOGENOM" id="CLU_033661_0_2_1"/>
<feature type="compositionally biased region" description="Basic and acidic residues" evidence="7">
    <location>
        <begin position="220"/>
        <end position="229"/>
    </location>
</feature>
<dbReference type="GO" id="GO:0005666">
    <property type="term" value="C:RNA polymerase III complex"/>
    <property type="evidence" value="ECO:0007669"/>
    <property type="project" value="UniProtKB-UniRule"/>
</dbReference>
<accession>A0A084GF12</accession>
<reference evidence="8 9" key="1">
    <citation type="journal article" date="2014" name="Genome Announc.">
        <title>Draft genome sequence of the pathogenic fungus Scedosporium apiospermum.</title>
        <authorList>
            <person name="Vandeputte P."/>
            <person name="Ghamrawi S."/>
            <person name="Rechenmann M."/>
            <person name="Iltis A."/>
            <person name="Giraud S."/>
            <person name="Fleury M."/>
            <person name="Thornton C."/>
            <person name="Delhaes L."/>
            <person name="Meyer W."/>
            <person name="Papon N."/>
            <person name="Bouchara J.P."/>
        </authorList>
    </citation>
    <scope>NUCLEOTIDE SEQUENCE [LARGE SCALE GENOMIC DNA]</scope>
    <source>
        <strain evidence="8 9">IHEM 14462</strain>
    </source>
</reference>
<dbReference type="VEuPathDB" id="FungiDB:SAPIO_CDS1306"/>
<protein>
    <recommendedName>
        <fullName evidence="6">DNA-directed RNA polymerase III subunit RPC6</fullName>
        <shortName evidence="6">RNA polymerase III subunit C6</shortName>
    </recommendedName>
</protein>
<evidence type="ECO:0000256" key="2">
    <source>
        <dbReference type="ARBA" id="ARBA00011038"/>
    </source>
</evidence>
<sequence length="391" mass="43128">MATSMASAPVDEDSKIELYKDALYDACRASGTDQRLFSQQELLDLGAIPANDLMILKSVLQRLNDERLLISCQGPNGLAFKWREQSEAEKYKKCGDQEQAMVYSVIDDAGSDGIWSQTIIRRLQMHENVFKAAIKHLIQKKLVTPFKSVEHPNKKMYIKASLRPSEKATGGPWFTDQNLDEAFIDALQAVIYDFIKRQSTYRKGSGVHRQQPRKGTIRGSAEKVKKRTADQMSTDDPSTTNTKPPAPAPNAAREKEILLPMPAGYLDYPTVSDIAKILSKTNITKTVLSEEDVQKLVDVLIADDLVEEAFVTGRKGYRIVRPTQQSLEGWAVKQGTAGEDIEAGPDMYRSGFSRIPCGNCPVFDLCEPGGPVAPSNYHNALPGGTSGKAMG</sequence>
<dbReference type="InterPro" id="IPR016049">
    <property type="entry name" value="RNA_pol_Rpc34-like"/>
</dbReference>
<name>A0A084GF12_PSEDA</name>
<evidence type="ECO:0000256" key="4">
    <source>
        <dbReference type="ARBA" id="ARBA00023163"/>
    </source>
</evidence>
<dbReference type="InterPro" id="IPR007832">
    <property type="entry name" value="RNA_pol_Rpc34"/>
</dbReference>
<evidence type="ECO:0000256" key="3">
    <source>
        <dbReference type="ARBA" id="ARBA00022478"/>
    </source>
</evidence>
<dbReference type="InterPro" id="IPR036388">
    <property type="entry name" value="WH-like_DNA-bd_sf"/>
</dbReference>
<dbReference type="PIRSF" id="PIRSF028763">
    <property type="entry name" value="RNA_pol_Rpc34"/>
    <property type="match status" value="1"/>
</dbReference>
<evidence type="ECO:0000256" key="5">
    <source>
        <dbReference type="ARBA" id="ARBA00023242"/>
    </source>
</evidence>
<dbReference type="Pfam" id="PF05158">
    <property type="entry name" value="RNA_pol_Rpc34"/>
    <property type="match status" value="1"/>
</dbReference>
<keyword evidence="9" id="KW-1185">Reference proteome</keyword>
<evidence type="ECO:0000256" key="7">
    <source>
        <dbReference type="SAM" id="MobiDB-lite"/>
    </source>
</evidence>
<evidence type="ECO:0000256" key="1">
    <source>
        <dbReference type="ARBA" id="ARBA00004123"/>
    </source>
</evidence>
<comment type="function">
    <text evidence="6">DNA-dependent RNA polymerase catalyzes the transcription of DNA into RNA using the four ribonucleoside triphosphates as substrates. Specific peripheric component of RNA polymerase III which synthesizes small RNAs, such as 5S rRNA and tRNAs.</text>
</comment>
<keyword evidence="5 6" id="KW-0539">Nucleus</keyword>
<dbReference type="Proteomes" id="UP000028545">
    <property type="component" value="Unassembled WGS sequence"/>
</dbReference>
<evidence type="ECO:0000313" key="9">
    <source>
        <dbReference type="Proteomes" id="UP000028545"/>
    </source>
</evidence>
<feature type="compositionally biased region" description="Polar residues" evidence="7">
    <location>
        <begin position="230"/>
        <end position="243"/>
    </location>
</feature>
<keyword evidence="4 6" id="KW-0804">Transcription</keyword>
<keyword evidence="3 6" id="KW-0240">DNA-directed RNA polymerase</keyword>
<dbReference type="PANTHER" id="PTHR12780">
    <property type="entry name" value="RNA POLYMERASE III DNA DIRECTED , 39KD SUBUNIT-RELATED"/>
    <property type="match status" value="1"/>
</dbReference>
<dbReference type="KEGG" id="sapo:SAPIO_CDS1306"/>
<dbReference type="InterPro" id="IPR036390">
    <property type="entry name" value="WH_DNA-bd_sf"/>
</dbReference>
<dbReference type="SUPFAM" id="SSF46785">
    <property type="entry name" value="Winged helix' DNA-binding domain"/>
    <property type="match status" value="1"/>
</dbReference>
<comment type="caution">
    <text evidence="8">The sequence shown here is derived from an EMBL/GenBank/DDBJ whole genome shotgun (WGS) entry which is preliminary data.</text>
</comment>
<dbReference type="OMA" id="VGTTKKC"/>
<comment type="subcellular location">
    <subcellularLocation>
        <location evidence="1 6">Nucleus</location>
    </subcellularLocation>
</comment>
<dbReference type="AlphaFoldDB" id="A0A084GF12"/>
<feature type="region of interest" description="Disordered" evidence="7">
    <location>
        <begin position="202"/>
        <end position="250"/>
    </location>
</feature>
<evidence type="ECO:0000256" key="6">
    <source>
        <dbReference type="PIRNR" id="PIRNR028763"/>
    </source>
</evidence>
<dbReference type="RefSeq" id="XP_016645723.1">
    <property type="nucleotide sequence ID" value="XM_016784607.1"/>
</dbReference>
<dbReference type="GO" id="GO:0006383">
    <property type="term" value="P:transcription by RNA polymerase III"/>
    <property type="evidence" value="ECO:0007669"/>
    <property type="project" value="UniProtKB-UniRule"/>
</dbReference>
<gene>
    <name evidence="8" type="ORF">SAPIO_CDS1306</name>
</gene>
<comment type="similarity">
    <text evidence="2 6">Belongs to the eukaryotic RPC34/RPC39 RNA polymerase subunit family.</text>
</comment>
<organism evidence="8 9">
    <name type="scientific">Pseudallescheria apiosperma</name>
    <name type="common">Scedosporium apiospermum</name>
    <dbReference type="NCBI Taxonomy" id="563466"/>
    <lineage>
        <taxon>Eukaryota</taxon>
        <taxon>Fungi</taxon>
        <taxon>Dikarya</taxon>
        <taxon>Ascomycota</taxon>
        <taxon>Pezizomycotina</taxon>
        <taxon>Sordariomycetes</taxon>
        <taxon>Hypocreomycetidae</taxon>
        <taxon>Microascales</taxon>
        <taxon>Microascaceae</taxon>
        <taxon>Scedosporium</taxon>
    </lineage>
</organism>
<dbReference type="Gene3D" id="1.10.10.10">
    <property type="entry name" value="Winged helix-like DNA-binding domain superfamily/Winged helix DNA-binding domain"/>
    <property type="match status" value="1"/>
</dbReference>
<proteinExistence type="inferred from homology"/>
<dbReference type="EMBL" id="JOWA01000055">
    <property type="protein sequence ID" value="KEZ45924.1"/>
    <property type="molecule type" value="Genomic_DNA"/>
</dbReference>
<evidence type="ECO:0000313" key="8">
    <source>
        <dbReference type="EMBL" id="KEZ45924.1"/>
    </source>
</evidence>